<accession>A0A5Y2SFS9</accession>
<protein>
    <submittedName>
        <fullName evidence="1">Uncharacterized protein</fullName>
    </submittedName>
</protein>
<dbReference type="EMBL" id="AAILSW010000025">
    <property type="protein sequence ID" value="ECF6074972.1"/>
    <property type="molecule type" value="Genomic_DNA"/>
</dbReference>
<sequence>MTVITGISDVKKSGVGRIKPQPRRMQERAAENWRLFDSMSIEWLPVEAEFTRCLLNKPIVRILPGIL</sequence>
<name>A0A5Y2SFS9_SALHO</name>
<evidence type="ECO:0000313" key="1">
    <source>
        <dbReference type="EMBL" id="ECF6074972.1"/>
    </source>
</evidence>
<dbReference type="AlphaFoldDB" id="A0A5Y2SFS9"/>
<comment type="caution">
    <text evidence="1">The sequence shown here is derived from an EMBL/GenBank/DDBJ whole genome shotgun (WGS) entry which is preliminary data.</text>
</comment>
<proteinExistence type="predicted"/>
<reference evidence="1" key="1">
    <citation type="submission" date="2019-07" db="EMBL/GenBank/DDBJ databases">
        <authorList>
            <person name="Ashton P.M."/>
            <person name="Dallman T."/>
            <person name="Nair S."/>
            <person name="De Pinna E."/>
            <person name="Peters T."/>
            <person name="Grant K."/>
        </authorList>
    </citation>
    <scope>NUCLEOTIDE SEQUENCE [LARGE SCALE GENOMIC DNA]</scope>
    <source>
        <strain evidence="1">674345</strain>
    </source>
</reference>
<dbReference type="Proteomes" id="UP000839836">
    <property type="component" value="Unassembled WGS sequence"/>
</dbReference>
<gene>
    <name evidence="1" type="ORF">FNH47_13150</name>
</gene>
<organism evidence="1">
    <name type="scientific">Salmonella houtenae</name>
    <dbReference type="NCBI Taxonomy" id="59205"/>
    <lineage>
        <taxon>Bacteria</taxon>
        <taxon>Pseudomonadati</taxon>
        <taxon>Pseudomonadota</taxon>
        <taxon>Gammaproteobacteria</taxon>
        <taxon>Enterobacterales</taxon>
        <taxon>Enterobacteriaceae</taxon>
        <taxon>Salmonella</taxon>
    </lineage>
</organism>